<evidence type="ECO:0000256" key="1">
    <source>
        <dbReference type="ARBA" id="ARBA00001771"/>
    </source>
</evidence>
<evidence type="ECO:0000256" key="5">
    <source>
        <dbReference type="ARBA" id="ARBA00022723"/>
    </source>
</evidence>
<evidence type="ECO:0000256" key="2">
    <source>
        <dbReference type="ARBA" id="ARBA00001946"/>
    </source>
</evidence>
<name>A0A1Q5PZA0_9ACTO</name>
<keyword evidence="8 11" id="KW-0067">ATP-binding</keyword>
<dbReference type="RefSeq" id="WP_073717573.1">
    <property type="nucleotide sequence ID" value="NZ_MQVR01000111.1"/>
</dbReference>
<comment type="cofactor">
    <cofactor evidence="2 11">
        <name>Mg(2+)</name>
        <dbReference type="ChEBI" id="CHEBI:18420"/>
    </cofactor>
</comment>
<dbReference type="Pfam" id="PF02110">
    <property type="entry name" value="HK"/>
    <property type="match status" value="1"/>
</dbReference>
<evidence type="ECO:0000256" key="6">
    <source>
        <dbReference type="ARBA" id="ARBA00022741"/>
    </source>
</evidence>
<dbReference type="SUPFAM" id="SSF53613">
    <property type="entry name" value="Ribokinase-like"/>
    <property type="match status" value="1"/>
</dbReference>
<dbReference type="EC" id="2.7.1.50" evidence="11"/>
<keyword evidence="13" id="KW-1185">Reference proteome</keyword>
<comment type="catalytic activity">
    <reaction evidence="1 11">
        <text>5-(2-hydroxyethyl)-4-methylthiazole + ATP = 4-methyl-5-(2-phosphooxyethyl)-thiazole + ADP + H(+)</text>
        <dbReference type="Rhea" id="RHEA:24212"/>
        <dbReference type="ChEBI" id="CHEBI:15378"/>
        <dbReference type="ChEBI" id="CHEBI:17957"/>
        <dbReference type="ChEBI" id="CHEBI:30616"/>
        <dbReference type="ChEBI" id="CHEBI:58296"/>
        <dbReference type="ChEBI" id="CHEBI:456216"/>
        <dbReference type="EC" id="2.7.1.50"/>
    </reaction>
</comment>
<keyword evidence="5 11" id="KW-0479">Metal-binding</keyword>
<evidence type="ECO:0000256" key="8">
    <source>
        <dbReference type="ARBA" id="ARBA00022840"/>
    </source>
</evidence>
<evidence type="ECO:0000256" key="9">
    <source>
        <dbReference type="ARBA" id="ARBA00022842"/>
    </source>
</evidence>
<dbReference type="GO" id="GO:0009229">
    <property type="term" value="P:thiamine diphosphate biosynthetic process"/>
    <property type="evidence" value="ECO:0007669"/>
    <property type="project" value="UniProtKB-UniRule"/>
</dbReference>
<reference evidence="13" key="1">
    <citation type="submission" date="2016-12" db="EMBL/GenBank/DDBJ databases">
        <authorList>
            <person name="Meng X."/>
        </authorList>
    </citation>
    <scope>NUCLEOTIDE SEQUENCE [LARGE SCALE GENOMIC DNA]</scope>
    <source>
        <strain evidence="13">DSM 19116</strain>
    </source>
</reference>
<feature type="binding site" evidence="11">
    <location>
        <position position="121"/>
    </location>
    <ligand>
        <name>ATP</name>
        <dbReference type="ChEBI" id="CHEBI:30616"/>
    </ligand>
</feature>
<dbReference type="NCBIfam" id="NF006830">
    <property type="entry name" value="PRK09355.1"/>
    <property type="match status" value="1"/>
</dbReference>
<keyword evidence="10 11" id="KW-0784">Thiamine biosynthesis</keyword>
<dbReference type="Proteomes" id="UP000185628">
    <property type="component" value="Unassembled WGS sequence"/>
</dbReference>
<dbReference type="EMBL" id="MQVR01000111">
    <property type="protein sequence ID" value="OKL52958.1"/>
    <property type="molecule type" value="Genomic_DNA"/>
</dbReference>
<feature type="binding site" evidence="11">
    <location>
        <position position="194"/>
    </location>
    <ligand>
        <name>substrate</name>
    </ligand>
</feature>
<feature type="binding site" evidence="11">
    <location>
        <position position="46"/>
    </location>
    <ligand>
        <name>substrate</name>
    </ligand>
</feature>
<sequence length="253" mass="25616">MSFVQNWRDVLGSVRAAAPLVHCLSATVSMEIVADGLLAAGARPMMTETLDEAPIVTTAADAVLINLGTLSTDGMLGIPATVDVTRDRGVPWVLDPTAIGLAPVRTALARTFADLAPTVIRGNASEILVLADKGSGGRGADATTSSLEVSGIAHALAGRLGTVVAMSGATDVISDGSDLYQVTGGDEMLTQVTGTGCLLTALTAACCVVASPVDAALAASRWMKAAAETAAARSSGPGSFRMHLLDALNEEAR</sequence>
<dbReference type="UniPathway" id="UPA00060">
    <property type="reaction ID" value="UER00139"/>
</dbReference>
<dbReference type="HAMAP" id="MF_00228">
    <property type="entry name" value="Thz_kinase"/>
    <property type="match status" value="1"/>
</dbReference>
<dbReference type="InterPro" id="IPR029056">
    <property type="entry name" value="Ribokinase-like"/>
</dbReference>
<keyword evidence="4 11" id="KW-0808">Transferase</keyword>
<dbReference type="GO" id="GO:0000287">
    <property type="term" value="F:magnesium ion binding"/>
    <property type="evidence" value="ECO:0007669"/>
    <property type="project" value="UniProtKB-UniRule"/>
</dbReference>
<comment type="similarity">
    <text evidence="11">Belongs to the Thz kinase family.</text>
</comment>
<dbReference type="AlphaFoldDB" id="A0A1Q5PZA0"/>
<keyword evidence="9 11" id="KW-0460">Magnesium</keyword>
<comment type="caution">
    <text evidence="12">The sequence shown here is derived from an EMBL/GenBank/DDBJ whole genome shotgun (WGS) entry which is preliminary data.</text>
</comment>
<organism evidence="12 13">
    <name type="scientific">Bowdeniella nasicola</name>
    <dbReference type="NCBI Taxonomy" id="208480"/>
    <lineage>
        <taxon>Bacteria</taxon>
        <taxon>Bacillati</taxon>
        <taxon>Actinomycetota</taxon>
        <taxon>Actinomycetes</taxon>
        <taxon>Actinomycetales</taxon>
        <taxon>Actinomycetaceae</taxon>
        <taxon>Bowdeniella</taxon>
    </lineage>
</organism>
<dbReference type="PRINTS" id="PR01099">
    <property type="entry name" value="HYETHTZKNASE"/>
</dbReference>
<comment type="function">
    <text evidence="11">Catalyzes the phosphorylation of the hydroxyl group of 4-methyl-5-beta-hydroxyethylthiazole (THZ).</text>
</comment>
<keyword evidence="6 11" id="KW-0547">Nucleotide-binding</keyword>
<evidence type="ECO:0000313" key="12">
    <source>
        <dbReference type="EMBL" id="OKL52958.1"/>
    </source>
</evidence>
<comment type="pathway">
    <text evidence="3 11">Cofactor biosynthesis; thiamine diphosphate biosynthesis; 4-methyl-5-(2-phosphoethyl)-thiazole from 5-(2-hydroxyethyl)-4-methylthiazole: step 1/1.</text>
</comment>
<accession>A0A1Q5PZA0</accession>
<evidence type="ECO:0000313" key="13">
    <source>
        <dbReference type="Proteomes" id="UP000185628"/>
    </source>
</evidence>
<evidence type="ECO:0000256" key="3">
    <source>
        <dbReference type="ARBA" id="ARBA00004868"/>
    </source>
</evidence>
<evidence type="ECO:0000256" key="11">
    <source>
        <dbReference type="HAMAP-Rule" id="MF_00228"/>
    </source>
</evidence>
<dbReference type="PIRSF" id="PIRSF000513">
    <property type="entry name" value="Thz_kinase"/>
    <property type="match status" value="1"/>
</dbReference>
<dbReference type="GO" id="GO:0005524">
    <property type="term" value="F:ATP binding"/>
    <property type="evidence" value="ECO:0007669"/>
    <property type="project" value="UniProtKB-UniRule"/>
</dbReference>
<evidence type="ECO:0000256" key="4">
    <source>
        <dbReference type="ARBA" id="ARBA00022679"/>
    </source>
</evidence>
<dbReference type="OrthoDB" id="8909021at2"/>
<feature type="binding site" evidence="11">
    <location>
        <position position="167"/>
    </location>
    <ligand>
        <name>ATP</name>
        <dbReference type="ChEBI" id="CHEBI:30616"/>
    </ligand>
</feature>
<dbReference type="Gene3D" id="3.40.1190.20">
    <property type="match status" value="1"/>
</dbReference>
<dbReference type="GO" id="GO:0009228">
    <property type="term" value="P:thiamine biosynthetic process"/>
    <property type="evidence" value="ECO:0007669"/>
    <property type="project" value="UniProtKB-KW"/>
</dbReference>
<dbReference type="CDD" id="cd01170">
    <property type="entry name" value="THZ_kinase"/>
    <property type="match status" value="1"/>
</dbReference>
<proteinExistence type="inferred from homology"/>
<dbReference type="GO" id="GO:0004417">
    <property type="term" value="F:hydroxyethylthiazole kinase activity"/>
    <property type="evidence" value="ECO:0007669"/>
    <property type="project" value="UniProtKB-UniRule"/>
</dbReference>
<evidence type="ECO:0000256" key="7">
    <source>
        <dbReference type="ARBA" id="ARBA00022777"/>
    </source>
</evidence>
<gene>
    <name evidence="11" type="primary">thiM</name>
    <name evidence="12" type="ORF">BSZ39_12080</name>
</gene>
<dbReference type="InterPro" id="IPR000417">
    <property type="entry name" value="Hyethyz_kinase"/>
</dbReference>
<protein>
    <recommendedName>
        <fullName evidence="11">Hydroxyethylthiazole kinase</fullName>
        <ecNumber evidence="11">2.7.1.50</ecNumber>
    </recommendedName>
    <alternativeName>
        <fullName evidence="11">4-methyl-5-beta-hydroxyethylthiazole kinase</fullName>
        <shortName evidence="11">TH kinase</shortName>
        <shortName evidence="11">Thz kinase</shortName>
    </alternativeName>
</protein>
<evidence type="ECO:0000256" key="10">
    <source>
        <dbReference type="ARBA" id="ARBA00022977"/>
    </source>
</evidence>
<keyword evidence="7 11" id="KW-0418">Kinase</keyword>